<evidence type="ECO:0000313" key="1">
    <source>
        <dbReference type="EMBL" id="CAK9164064.1"/>
    </source>
</evidence>
<comment type="caution">
    <text evidence="1">The sequence shown here is derived from an EMBL/GenBank/DDBJ whole genome shotgun (WGS) entry which is preliminary data.</text>
</comment>
<organism evidence="1 2">
    <name type="scientific">Ilex paraguariensis</name>
    <name type="common">yerba mate</name>
    <dbReference type="NCBI Taxonomy" id="185542"/>
    <lineage>
        <taxon>Eukaryota</taxon>
        <taxon>Viridiplantae</taxon>
        <taxon>Streptophyta</taxon>
        <taxon>Embryophyta</taxon>
        <taxon>Tracheophyta</taxon>
        <taxon>Spermatophyta</taxon>
        <taxon>Magnoliopsida</taxon>
        <taxon>eudicotyledons</taxon>
        <taxon>Gunneridae</taxon>
        <taxon>Pentapetalae</taxon>
        <taxon>asterids</taxon>
        <taxon>campanulids</taxon>
        <taxon>Aquifoliales</taxon>
        <taxon>Aquifoliaceae</taxon>
        <taxon>Ilex</taxon>
    </lineage>
</organism>
<gene>
    <name evidence="1" type="ORF">ILEXP_LOCUS33147</name>
</gene>
<protein>
    <submittedName>
        <fullName evidence="1">Uncharacterized protein</fullName>
    </submittedName>
</protein>
<proteinExistence type="predicted"/>
<reference evidence="1 2" key="1">
    <citation type="submission" date="2024-02" db="EMBL/GenBank/DDBJ databases">
        <authorList>
            <person name="Vignale AGUSTIN F."/>
            <person name="Sosa J E."/>
            <person name="Modenutti C."/>
        </authorList>
    </citation>
    <scope>NUCLEOTIDE SEQUENCE [LARGE SCALE GENOMIC DNA]</scope>
</reference>
<evidence type="ECO:0000313" key="2">
    <source>
        <dbReference type="Proteomes" id="UP001642360"/>
    </source>
</evidence>
<sequence>MELSTKEVEGAQIWRPQMHAHGKDIHSKDSVVDNLNITIGLAKVSILPPNLCILEDLDDDALARNVVQLMTATRGKDVKETLTSRSLDFLKAFDKITWLQDETIEKSKKAARDMATLGKGLNSSLKFNLEALLSSIKIVMDEAYDKGFEKAKSATIEQGFYFKKGWDAALKEAKIPSNFGLFSMHIVTVPSSLGMIPPSTKVPSVDTYGPTFLLVND</sequence>
<name>A0ABC8T9A1_9AQUA</name>
<dbReference type="AlphaFoldDB" id="A0ABC8T9A1"/>
<accession>A0ABC8T9A1</accession>
<dbReference type="Proteomes" id="UP001642360">
    <property type="component" value="Unassembled WGS sequence"/>
</dbReference>
<keyword evidence="2" id="KW-1185">Reference proteome</keyword>
<dbReference type="EMBL" id="CAUOFW020004158">
    <property type="protein sequence ID" value="CAK9164064.1"/>
    <property type="molecule type" value="Genomic_DNA"/>
</dbReference>